<accession>A0ABY8NWL7</accession>
<evidence type="ECO:0000259" key="5">
    <source>
        <dbReference type="Pfam" id="PF08479"/>
    </source>
</evidence>
<evidence type="ECO:0000256" key="3">
    <source>
        <dbReference type="ARBA" id="ARBA00023237"/>
    </source>
</evidence>
<keyword evidence="8" id="KW-1185">Reference proteome</keyword>
<keyword evidence="3" id="KW-0998">Cell outer membrane</keyword>
<dbReference type="InterPro" id="IPR051544">
    <property type="entry name" value="TPS_OM_transporter"/>
</dbReference>
<evidence type="ECO:0000313" key="8">
    <source>
        <dbReference type="Proteomes" id="UP001177592"/>
    </source>
</evidence>
<keyword evidence="1" id="KW-1134">Transmembrane beta strand</keyword>
<dbReference type="Gene3D" id="2.40.160.50">
    <property type="entry name" value="membrane protein fhac: a member of the omp85/tpsb transporter family"/>
    <property type="match status" value="1"/>
</dbReference>
<organism evidence="7 8">
    <name type="scientific">Arsenophonus nasoniae</name>
    <name type="common">son-killer infecting Nasonia vitripennis</name>
    <dbReference type="NCBI Taxonomy" id="638"/>
    <lineage>
        <taxon>Bacteria</taxon>
        <taxon>Pseudomonadati</taxon>
        <taxon>Pseudomonadota</taxon>
        <taxon>Gammaproteobacteria</taxon>
        <taxon>Enterobacterales</taxon>
        <taxon>Morganellaceae</taxon>
        <taxon>Arsenophonus</taxon>
    </lineage>
</organism>
<gene>
    <name evidence="7" type="ORF">QE258_21040</name>
</gene>
<feature type="domain" description="Haemolysin activator HlyB C-terminal" evidence="4">
    <location>
        <begin position="179"/>
        <end position="490"/>
    </location>
</feature>
<evidence type="ECO:0000259" key="6">
    <source>
        <dbReference type="Pfam" id="PF17287"/>
    </source>
</evidence>
<dbReference type="Gene3D" id="3.10.20.310">
    <property type="entry name" value="membrane protein fhac"/>
    <property type="match status" value="1"/>
</dbReference>
<sequence length="527" mass="59016">MDATQQQQKALLDEANQQRNALQKSPSFLVPLLPPVATDSHPAPCFTLRTIQFENARSLSPSTQSALKAAYLYRCLTLIDIQQLVRDITNTYIEKGYVTSQAYLPAQDIRQGTLRIAVMEGLTESVEIEGQPLRMVNMVFPNLTGQVLNLRDIEQGLEQLNRLASARYTIDIQPGMHPGYSRVLIRRQVDGLPGKINFSVDNSGQKSPPETKMQVGLVFDTPLGLGEQWQASLSRDVDFSASNSTRNLSASLSLPYGYWTGRYSYLHSTSPQSMTVMKKSYLYLGKNETHQLDVNRTMYRDRQQKLTLQVGGRHKTVKNTLAGQTLVTSSATFNTVFSQVQYSSVVAGGYLTVNPGVEYGLSIWDTTARHANRMAPQADFLKFTLSSSYFTLLTDNMSYLTSFYGQMTSHNLFLSERLSLGGLYSVRGYKEQTLSGNQGFYWRNEMSYPVIRQGALTVNLTGAVDYGYLHHQPKYGIERAHLLGSGVGLSASARLFNTQILLGKPLYYPTSLQPDRWSVYWSAGIEW</sequence>
<dbReference type="PIRSF" id="PIRSF029745">
    <property type="entry name" value="FhaC"/>
    <property type="match status" value="1"/>
</dbReference>
<evidence type="ECO:0000256" key="2">
    <source>
        <dbReference type="ARBA" id="ARBA00022692"/>
    </source>
</evidence>
<feature type="domain" description="Polypeptide-transport-associated ShlB-type" evidence="5">
    <location>
        <begin position="46"/>
        <end position="121"/>
    </location>
</feature>
<feature type="domain" description="ShlB POTRA" evidence="6">
    <location>
        <begin position="125"/>
        <end position="174"/>
    </location>
</feature>
<keyword evidence="7" id="KW-0614">Plasmid</keyword>
<evidence type="ECO:0000259" key="4">
    <source>
        <dbReference type="Pfam" id="PF03865"/>
    </source>
</evidence>
<keyword evidence="2" id="KW-0812">Transmembrane</keyword>
<dbReference type="InterPro" id="IPR027282">
    <property type="entry name" value="TPS"/>
</dbReference>
<reference evidence="7" key="1">
    <citation type="submission" date="2023-04" db="EMBL/GenBank/DDBJ databases">
        <title>Genome dynamics across the evolutionary transition to endosymbiosis.</title>
        <authorList>
            <person name="Siozios S."/>
            <person name="Nadal-Jimenez P."/>
            <person name="Azagi T."/>
            <person name="Sprong H."/>
            <person name="Frost C.L."/>
            <person name="Parratt S.R."/>
            <person name="Taylor G."/>
            <person name="Brettell L."/>
            <person name="Lew K.C."/>
            <person name="Croft L."/>
            <person name="King K.C."/>
            <person name="Brockhurst M.A."/>
            <person name="Hypsa V."/>
            <person name="Novakova E."/>
            <person name="Darby A.C."/>
            <person name="Hurst G.D.D."/>
        </authorList>
    </citation>
    <scope>NUCLEOTIDE SEQUENCE</scope>
    <source>
        <strain evidence="7">ANv_CAN</strain>
        <plasmid evidence="7">paNv_CAN1</plasmid>
    </source>
</reference>
<geneLocation type="plasmid" evidence="7 8">
    <name>paNv_CAN1</name>
</geneLocation>
<dbReference type="Pfam" id="PF17287">
    <property type="entry name" value="POTRA_3"/>
    <property type="match status" value="1"/>
</dbReference>
<evidence type="ECO:0000256" key="1">
    <source>
        <dbReference type="ARBA" id="ARBA00022452"/>
    </source>
</evidence>
<name>A0ABY8NWL7_9GAMM</name>
<dbReference type="InterPro" id="IPR035251">
    <property type="entry name" value="ShlB_POTRA"/>
</dbReference>
<dbReference type="EMBL" id="CP123524">
    <property type="protein sequence ID" value="WGM08034.1"/>
    <property type="molecule type" value="Genomic_DNA"/>
</dbReference>
<proteinExistence type="predicted"/>
<protein>
    <submittedName>
        <fullName evidence="7">ShlB/FhaC/HecB family hemolysin secretion/activation protein</fullName>
    </submittedName>
</protein>
<evidence type="ECO:0000313" key="7">
    <source>
        <dbReference type="EMBL" id="WGM08034.1"/>
    </source>
</evidence>
<dbReference type="Proteomes" id="UP001177592">
    <property type="component" value="Plasmid paNv_CAN1"/>
</dbReference>
<dbReference type="InterPro" id="IPR013686">
    <property type="entry name" value="Polypept-transport_assoc_ShlB"/>
</dbReference>
<dbReference type="RefSeq" id="WP_155847023.1">
    <property type="nucleotide sequence ID" value="NZ_CP123524.1"/>
</dbReference>
<dbReference type="PANTHER" id="PTHR34597:SF3">
    <property type="entry name" value="OUTER MEMBRANE TRANSPORTER CDIB"/>
    <property type="match status" value="1"/>
</dbReference>
<dbReference type="InterPro" id="IPR005565">
    <property type="entry name" value="Hemolysn_activator_HlyB_C"/>
</dbReference>
<dbReference type="PANTHER" id="PTHR34597">
    <property type="entry name" value="SLR1661 PROTEIN"/>
    <property type="match status" value="1"/>
</dbReference>
<keyword evidence="1" id="KW-0472">Membrane</keyword>
<dbReference type="Pfam" id="PF08479">
    <property type="entry name" value="POTRA_2"/>
    <property type="match status" value="1"/>
</dbReference>
<dbReference type="Pfam" id="PF03865">
    <property type="entry name" value="ShlB"/>
    <property type="match status" value="1"/>
</dbReference>